<dbReference type="RefSeq" id="WP_207932189.1">
    <property type="nucleotide sequence ID" value="NZ_CP062222.1"/>
</dbReference>
<dbReference type="KEGG" id="bgoe:IFJ75_08720"/>
<protein>
    <recommendedName>
        <fullName evidence="5">Tat pathway signal sequence domain protein</fullName>
    </recommendedName>
</protein>
<feature type="region of interest" description="Disordered" evidence="1">
    <location>
        <begin position="149"/>
        <end position="172"/>
    </location>
</feature>
<evidence type="ECO:0008006" key="5">
    <source>
        <dbReference type="Google" id="ProtNLM"/>
    </source>
</evidence>
<feature type="signal peptide" evidence="2">
    <location>
        <begin position="1"/>
        <end position="21"/>
    </location>
</feature>
<dbReference type="AlphaFoldDB" id="A0A975C2Z3"/>
<reference evidence="3" key="1">
    <citation type="submission" date="2020-09" db="EMBL/GenBank/DDBJ databases">
        <title>Brevundimonas sp. LVF2 isolated from a puddle in Goettingen, Germany.</title>
        <authorList>
            <person name="Friedrich I."/>
            <person name="Klassen A."/>
            <person name="Hannes N."/>
            <person name="Schneider D."/>
            <person name="Hertel R."/>
            <person name="Daniel R."/>
        </authorList>
    </citation>
    <scope>NUCLEOTIDE SEQUENCE</scope>
    <source>
        <strain evidence="3">LVF2</strain>
    </source>
</reference>
<dbReference type="Proteomes" id="UP000663918">
    <property type="component" value="Chromosome"/>
</dbReference>
<name>A0A975C2Z3_9CAUL</name>
<keyword evidence="2" id="KW-0732">Signal</keyword>
<sequence>MRRRDLIAAGTAVALSAPVIAATPALASAPKKEEGAEPADKTVSIRAVGLPVIVEGRIRNYVFVNLKLHLAPEPKVEDIQNKEAFFRDALVRTGHGAPFTLPDDWNKLSDNKINAALMAIAEVVVPHAIIKAEVTNQIPRRRVSGPVIETVPDPYLTPDGSDGSADGVASTL</sequence>
<proteinExistence type="predicted"/>
<organism evidence="3 4">
    <name type="scientific">Brevundimonas goettingensis</name>
    <dbReference type="NCBI Taxonomy" id="2774190"/>
    <lineage>
        <taxon>Bacteria</taxon>
        <taxon>Pseudomonadati</taxon>
        <taxon>Pseudomonadota</taxon>
        <taxon>Alphaproteobacteria</taxon>
        <taxon>Caulobacterales</taxon>
        <taxon>Caulobacteraceae</taxon>
        <taxon>Brevundimonas</taxon>
    </lineage>
</organism>
<dbReference type="EMBL" id="CP062222">
    <property type="protein sequence ID" value="QTC92908.1"/>
    <property type="molecule type" value="Genomic_DNA"/>
</dbReference>
<keyword evidence="4" id="KW-1185">Reference proteome</keyword>
<evidence type="ECO:0000313" key="4">
    <source>
        <dbReference type="Proteomes" id="UP000663918"/>
    </source>
</evidence>
<evidence type="ECO:0000256" key="2">
    <source>
        <dbReference type="SAM" id="SignalP"/>
    </source>
</evidence>
<accession>A0A975C2Z3</accession>
<evidence type="ECO:0000256" key="1">
    <source>
        <dbReference type="SAM" id="MobiDB-lite"/>
    </source>
</evidence>
<evidence type="ECO:0000313" key="3">
    <source>
        <dbReference type="EMBL" id="QTC92908.1"/>
    </source>
</evidence>
<gene>
    <name evidence="3" type="ORF">IFJ75_08720</name>
</gene>
<feature type="chain" id="PRO_5036926199" description="Tat pathway signal sequence domain protein" evidence="2">
    <location>
        <begin position="22"/>
        <end position="172"/>
    </location>
</feature>